<name>A0A343VTG9_9NEOB</name>
<keyword evidence="10 17" id="KW-0249">Electron transport</keyword>
<keyword evidence="11 17" id="KW-1133">Transmembrane helix</keyword>
<keyword evidence="6 17" id="KW-0679">Respiratory chain</keyword>
<keyword evidence="14 17" id="KW-0496">Mitochondrion</keyword>
<feature type="transmembrane region" description="Helical" evidence="17">
    <location>
        <begin position="322"/>
        <end position="347"/>
    </location>
</feature>
<feature type="transmembrane region" description="Helical" evidence="17">
    <location>
        <begin position="121"/>
        <end position="142"/>
    </location>
</feature>
<evidence type="ECO:0000256" key="11">
    <source>
        <dbReference type="ARBA" id="ARBA00022989"/>
    </source>
</evidence>
<comment type="subcellular location">
    <subcellularLocation>
        <location evidence="1 17">Mitochondrion inner membrane</location>
        <topology evidence="1 17">Multi-pass membrane protein</topology>
    </subcellularLocation>
</comment>
<evidence type="ECO:0000256" key="9">
    <source>
        <dbReference type="ARBA" id="ARBA00022967"/>
    </source>
</evidence>
<dbReference type="GO" id="GO:0008137">
    <property type="term" value="F:NADH dehydrogenase (ubiquinone) activity"/>
    <property type="evidence" value="ECO:0007669"/>
    <property type="project" value="UniProtKB-EC"/>
</dbReference>
<dbReference type="GO" id="GO:0006120">
    <property type="term" value="P:mitochondrial electron transport, NADH to ubiquinone"/>
    <property type="evidence" value="ECO:0007669"/>
    <property type="project" value="InterPro"/>
</dbReference>
<feature type="transmembrane region" description="Helical" evidence="17">
    <location>
        <begin position="57"/>
        <end position="77"/>
    </location>
</feature>
<geneLocation type="mitochondrion" evidence="19"/>
<evidence type="ECO:0000259" key="18">
    <source>
        <dbReference type="Pfam" id="PF00361"/>
    </source>
</evidence>
<feature type="transmembrane region" description="Helical" evidence="17">
    <location>
        <begin position="28"/>
        <end position="45"/>
    </location>
</feature>
<feature type="transmembrane region" description="Helical" evidence="17">
    <location>
        <begin position="282"/>
        <end position="302"/>
    </location>
</feature>
<dbReference type="EMBL" id="MG020779">
    <property type="protein sequence ID" value="AVP25685.1"/>
    <property type="molecule type" value="Genomic_DNA"/>
</dbReference>
<feature type="transmembrane region" description="Helical" evidence="17">
    <location>
        <begin position="248"/>
        <end position="270"/>
    </location>
</feature>
<keyword evidence="9 17" id="KW-1278">Translocase</keyword>
<feature type="transmembrane region" description="Helical" evidence="17">
    <location>
        <begin position="89"/>
        <end position="109"/>
    </location>
</feature>
<feature type="transmembrane region" description="Helical" evidence="17">
    <location>
        <begin position="187"/>
        <end position="206"/>
    </location>
</feature>
<dbReference type="PRINTS" id="PR01436">
    <property type="entry name" value="NADHDHGNASE2"/>
</dbReference>
<dbReference type="Pfam" id="PF00361">
    <property type="entry name" value="Proton_antipo_M"/>
    <property type="match status" value="1"/>
</dbReference>
<keyword evidence="12 17" id="KW-0520">NAD</keyword>
<dbReference type="GO" id="GO:0005743">
    <property type="term" value="C:mitochondrial inner membrane"/>
    <property type="evidence" value="ECO:0007669"/>
    <property type="project" value="UniProtKB-SubCell"/>
</dbReference>
<dbReference type="AlphaFoldDB" id="A0A343VTG9"/>
<evidence type="ECO:0000256" key="8">
    <source>
        <dbReference type="ARBA" id="ARBA00022792"/>
    </source>
</evidence>
<dbReference type="InterPro" id="IPR050175">
    <property type="entry name" value="Complex_I_Subunit_2"/>
</dbReference>
<evidence type="ECO:0000256" key="7">
    <source>
        <dbReference type="ARBA" id="ARBA00022692"/>
    </source>
</evidence>
<evidence type="ECO:0000256" key="12">
    <source>
        <dbReference type="ARBA" id="ARBA00023027"/>
    </source>
</evidence>
<dbReference type="EC" id="7.1.1.2" evidence="3 17"/>
<evidence type="ECO:0000256" key="17">
    <source>
        <dbReference type="RuleBase" id="RU003403"/>
    </source>
</evidence>
<feature type="transmembrane region" description="Helical" evidence="17">
    <location>
        <begin position="212"/>
        <end position="236"/>
    </location>
</feature>
<evidence type="ECO:0000256" key="4">
    <source>
        <dbReference type="ARBA" id="ARBA00021008"/>
    </source>
</evidence>
<evidence type="ECO:0000256" key="6">
    <source>
        <dbReference type="ARBA" id="ARBA00022660"/>
    </source>
</evidence>
<evidence type="ECO:0000256" key="16">
    <source>
        <dbReference type="ARBA" id="ARBA00049551"/>
    </source>
</evidence>
<comment type="catalytic activity">
    <reaction evidence="16 17">
        <text>a ubiquinone + NADH + 5 H(+)(in) = a ubiquinol + NAD(+) + 4 H(+)(out)</text>
        <dbReference type="Rhea" id="RHEA:29091"/>
        <dbReference type="Rhea" id="RHEA-COMP:9565"/>
        <dbReference type="Rhea" id="RHEA-COMP:9566"/>
        <dbReference type="ChEBI" id="CHEBI:15378"/>
        <dbReference type="ChEBI" id="CHEBI:16389"/>
        <dbReference type="ChEBI" id="CHEBI:17976"/>
        <dbReference type="ChEBI" id="CHEBI:57540"/>
        <dbReference type="ChEBI" id="CHEBI:57945"/>
        <dbReference type="EC" id="7.1.1.2"/>
    </reaction>
</comment>
<keyword evidence="15 17" id="KW-0472">Membrane</keyword>
<dbReference type="InterPro" id="IPR001750">
    <property type="entry name" value="ND/Mrp_TM"/>
</dbReference>
<sequence length="354" mass="39773">MLGRLFLFLCVILGAVITSTTHHWFIAWMGLELNTLAFVPLIAMSKTPRAIEAAIKYFLIQTSASATMLYIVILNTLTYGQWNIPDLDSIIVIPIILALSAKLGVAPFHSWYADVLQGTSLFIGACLSTLQKIPPIALMYQIACYVNYTEVTFTNKFFIPLTMITLGLLSMMVGGWGGINQTEMRKILAYSSIAHMGWIIIITKILPDLAFITFTIYAIMTLTIFMNMYLLNVYSIKQLSMTWHKSPALTSITMLSILSLAGMPPLTGFFPKLLIAMELAKISLFLVCIVFIITSLSLYFYLRMTYFMLMTVFPSPPWKKELPYAALPFILLTVVAIMILPMTPFMIPSLPYIQ</sequence>
<keyword evidence="7 17" id="KW-0812">Transmembrane</keyword>
<evidence type="ECO:0000256" key="13">
    <source>
        <dbReference type="ARBA" id="ARBA00023075"/>
    </source>
</evidence>
<evidence type="ECO:0000313" key="19">
    <source>
        <dbReference type="EMBL" id="AVP25685.1"/>
    </source>
</evidence>
<evidence type="ECO:0000256" key="15">
    <source>
        <dbReference type="ARBA" id="ARBA00023136"/>
    </source>
</evidence>
<gene>
    <name evidence="19" type="primary">ND2</name>
</gene>
<evidence type="ECO:0000256" key="3">
    <source>
        <dbReference type="ARBA" id="ARBA00012944"/>
    </source>
</evidence>
<protein>
    <recommendedName>
        <fullName evidence="4 17">NADH-ubiquinone oxidoreductase chain 2</fullName>
        <ecNumber evidence="3 17">7.1.1.2</ecNumber>
    </recommendedName>
</protein>
<evidence type="ECO:0000256" key="2">
    <source>
        <dbReference type="ARBA" id="ARBA00007012"/>
    </source>
</evidence>
<reference evidence="19" key="1">
    <citation type="journal article" date="2018" name="Mol. Phylogenet. Evol.">
        <title>A large-scale phylogeny of Microhylidae inferred from a combined dataset of 121 genes and 427 taxa.</title>
        <authorList>
            <person name="Tu N."/>
            <person name="Yang M."/>
            <person name="Liang D."/>
            <person name="Zhang P."/>
        </authorList>
    </citation>
    <scope>NUCLEOTIDE SEQUENCE</scope>
</reference>
<evidence type="ECO:0000256" key="14">
    <source>
        <dbReference type="ARBA" id="ARBA00023128"/>
    </source>
</evidence>
<dbReference type="InterPro" id="IPR003917">
    <property type="entry name" value="NADH_UbQ_OxRdtase_chain2"/>
</dbReference>
<dbReference type="PANTHER" id="PTHR46552:SF1">
    <property type="entry name" value="NADH-UBIQUINONE OXIDOREDUCTASE CHAIN 2"/>
    <property type="match status" value="1"/>
</dbReference>
<comment type="function">
    <text evidence="17">Core subunit of the mitochondrial membrane respiratory chain NADH dehydrogenase (Complex I) which catalyzes electron transfer from NADH through the respiratory chain, using ubiquinone as an electron acceptor. Essential for the catalytic activity and assembly of complex I.</text>
</comment>
<proteinExistence type="inferred from homology"/>
<evidence type="ECO:0000256" key="1">
    <source>
        <dbReference type="ARBA" id="ARBA00004448"/>
    </source>
</evidence>
<organism evidence="19">
    <name type="scientific">Xenorhina sp. TNHC-GDC 31177</name>
    <dbReference type="NCBI Taxonomy" id="1933077"/>
    <lineage>
        <taxon>Eukaryota</taxon>
        <taxon>Metazoa</taxon>
        <taxon>Chordata</taxon>
        <taxon>Craniata</taxon>
        <taxon>Vertebrata</taxon>
        <taxon>Euteleostomi</taxon>
        <taxon>Amphibia</taxon>
        <taxon>Batrachia</taxon>
        <taxon>Anura</taxon>
        <taxon>Neobatrachia</taxon>
        <taxon>Microhyloidea</taxon>
        <taxon>Microhylidae</taxon>
        <taxon>Asterophryinae</taxon>
        <taxon>Xenorhina</taxon>
    </lineage>
</organism>
<comment type="similarity">
    <text evidence="2 17">Belongs to the complex I subunit 2 family.</text>
</comment>
<keyword evidence="5" id="KW-0813">Transport</keyword>
<keyword evidence="8 17" id="KW-0999">Mitochondrion inner membrane</keyword>
<accession>A0A343VTG9</accession>
<dbReference type="PANTHER" id="PTHR46552">
    <property type="entry name" value="NADH-UBIQUINONE OXIDOREDUCTASE CHAIN 2"/>
    <property type="match status" value="1"/>
</dbReference>
<feature type="domain" description="NADH:quinone oxidoreductase/Mrp antiporter transmembrane" evidence="18">
    <location>
        <begin position="23"/>
        <end position="295"/>
    </location>
</feature>
<evidence type="ECO:0000256" key="5">
    <source>
        <dbReference type="ARBA" id="ARBA00022448"/>
    </source>
</evidence>
<keyword evidence="13 17" id="KW-0830">Ubiquinone</keyword>
<feature type="transmembrane region" description="Helical" evidence="17">
    <location>
        <begin position="157"/>
        <end position="175"/>
    </location>
</feature>
<evidence type="ECO:0000256" key="10">
    <source>
        <dbReference type="ARBA" id="ARBA00022982"/>
    </source>
</evidence>